<dbReference type="Proteomes" id="UP000510682">
    <property type="component" value="Chromosome"/>
</dbReference>
<dbReference type="EMBL" id="CP059165">
    <property type="protein sequence ID" value="QLL06198.1"/>
    <property type="molecule type" value="Genomic_DNA"/>
</dbReference>
<feature type="chain" id="PRO_5027826341" evidence="1">
    <location>
        <begin position="33"/>
        <end position="126"/>
    </location>
</feature>
<feature type="signal peptide" evidence="1">
    <location>
        <begin position="1"/>
        <end position="32"/>
    </location>
</feature>
<evidence type="ECO:0000259" key="2">
    <source>
        <dbReference type="Pfam" id="PF13827"/>
    </source>
</evidence>
<protein>
    <submittedName>
        <fullName evidence="3">DUF4189 domain-containing protein</fullName>
    </submittedName>
</protein>
<sequence>MTRSPRRRLTIAAARMAGGIAIAVALTPVAHAADSYGAIAYSPNGMWGRSHTIASKEDAEATALKSCGASDCKVMISFTGCGAVAAKNGAGTAKEYQAGIGPDLRTAMKDALGKLPDGYIDTWACN</sequence>
<dbReference type="InterPro" id="IPR006311">
    <property type="entry name" value="TAT_signal"/>
</dbReference>
<keyword evidence="4" id="KW-1185">Reference proteome</keyword>
<keyword evidence="1" id="KW-0732">Signal</keyword>
<feature type="domain" description="DUF4189" evidence="2">
    <location>
        <begin position="36"/>
        <end position="117"/>
    </location>
</feature>
<accession>A0A7D6I3R2</accession>
<gene>
    <name evidence="3" type="ORF">H0P51_20855</name>
</gene>
<proteinExistence type="predicted"/>
<dbReference type="RefSeq" id="WP_180914780.1">
    <property type="nucleotide sequence ID" value="NZ_CP059165.1"/>
</dbReference>
<evidence type="ECO:0000313" key="3">
    <source>
        <dbReference type="EMBL" id="QLL06198.1"/>
    </source>
</evidence>
<dbReference type="AlphaFoldDB" id="A0A7D6I3R2"/>
<name>A0A7D6I3R2_9MYCO</name>
<dbReference type="PROSITE" id="PS51318">
    <property type="entry name" value="TAT"/>
    <property type="match status" value="1"/>
</dbReference>
<reference evidence="4" key="3">
    <citation type="submission" date="2023-07" db="EMBL/GenBank/DDBJ databases">
        <title>Description of Mycobacterium gordonae subsp. intergordonae subsp.nov. and Mycobacterium gordonae subsp. gordonae subsp. nov.</title>
        <authorList>
            <person name="Huang H."/>
        </authorList>
    </citation>
    <scope>NUCLEOTIDE SEQUENCE [LARGE SCALE GENOMIC DNA]</scope>
    <source>
        <strain evidence="4">24</strain>
    </source>
</reference>
<reference evidence="4" key="1">
    <citation type="submission" date="2020-07" db="EMBL/GenBank/DDBJ databases">
        <title>Description of Mycobacterium gordonae subsp. intergordonae subsp.nov. and Mycobacterium gordonae subsp. gordonae subsp. nov.</title>
        <authorList>
            <person name="Yu X."/>
        </authorList>
    </citation>
    <scope>NUCLEOTIDE SEQUENCE [LARGE SCALE GENOMIC DNA]</scope>
    <source>
        <strain evidence="4">24</strain>
    </source>
</reference>
<dbReference type="InterPro" id="IPR025240">
    <property type="entry name" value="DUF4189"/>
</dbReference>
<reference evidence="3 4" key="2">
    <citation type="submission" date="2020-07" db="EMBL/GenBank/DDBJ databases">
        <authorList>
            <person name="Yu X."/>
        </authorList>
    </citation>
    <scope>NUCLEOTIDE SEQUENCE [LARGE SCALE GENOMIC DNA]</scope>
    <source>
        <strain evidence="4">24</strain>
    </source>
</reference>
<dbReference type="Pfam" id="PF13827">
    <property type="entry name" value="DUF4189"/>
    <property type="match status" value="1"/>
</dbReference>
<dbReference type="KEGG" id="mgor:H0P51_20855"/>
<evidence type="ECO:0000313" key="4">
    <source>
        <dbReference type="Proteomes" id="UP000510682"/>
    </source>
</evidence>
<evidence type="ECO:0000256" key="1">
    <source>
        <dbReference type="SAM" id="SignalP"/>
    </source>
</evidence>
<organism evidence="3 4">
    <name type="scientific">Mycobacterium vicinigordonae</name>
    <dbReference type="NCBI Taxonomy" id="1719132"/>
    <lineage>
        <taxon>Bacteria</taxon>
        <taxon>Bacillati</taxon>
        <taxon>Actinomycetota</taxon>
        <taxon>Actinomycetes</taxon>
        <taxon>Mycobacteriales</taxon>
        <taxon>Mycobacteriaceae</taxon>
        <taxon>Mycobacterium</taxon>
    </lineage>
</organism>